<evidence type="ECO:0000313" key="3">
    <source>
        <dbReference type="Proteomes" id="UP000068447"/>
    </source>
</evidence>
<dbReference type="KEGG" id="lal:AT746_15240"/>
<dbReference type="PANTHER" id="PTHR42852">
    <property type="entry name" value="THIOL:DISULFIDE INTERCHANGE PROTEIN DSBE"/>
    <property type="match status" value="1"/>
</dbReference>
<dbReference type="Pfam" id="PF00578">
    <property type="entry name" value="AhpC-TSA"/>
    <property type="match status" value="1"/>
</dbReference>
<accession>A0A0U2ZKE9</accession>
<gene>
    <name evidence="2" type="ORF">AT746_15240</name>
</gene>
<keyword evidence="3" id="KW-1185">Reference proteome</keyword>
<dbReference type="InterPro" id="IPR000866">
    <property type="entry name" value="AhpC/TSA"/>
</dbReference>
<dbReference type="RefSeq" id="WP_062481903.1">
    <property type="nucleotide sequence ID" value="NZ_CP013650.1"/>
</dbReference>
<dbReference type="Gene3D" id="3.40.30.10">
    <property type="entry name" value="Glutaredoxin"/>
    <property type="match status" value="1"/>
</dbReference>
<dbReference type="InterPro" id="IPR050553">
    <property type="entry name" value="Thioredoxin_ResA/DsbE_sf"/>
</dbReference>
<reference evidence="2 3" key="1">
    <citation type="submission" date="2015-12" db="EMBL/GenBank/DDBJ databases">
        <title>Complete genome of Lacimicrobium alkaliphilum KCTC 32984.</title>
        <authorList>
            <person name="Kim S.-G."/>
            <person name="Lee Y.-J."/>
        </authorList>
    </citation>
    <scope>NUCLEOTIDE SEQUENCE [LARGE SCALE GENOMIC DNA]</scope>
    <source>
        <strain evidence="2 3">YelD216</strain>
    </source>
</reference>
<feature type="domain" description="Alkyl hydroperoxide reductase subunit C/ Thiol specific antioxidant" evidence="1">
    <location>
        <begin position="34"/>
        <end position="99"/>
    </location>
</feature>
<dbReference type="Proteomes" id="UP000068447">
    <property type="component" value="Chromosome"/>
</dbReference>
<dbReference type="EMBL" id="CP013650">
    <property type="protein sequence ID" value="ALS99479.1"/>
    <property type="molecule type" value="Genomic_DNA"/>
</dbReference>
<dbReference type="InterPro" id="IPR036249">
    <property type="entry name" value="Thioredoxin-like_sf"/>
</dbReference>
<protein>
    <recommendedName>
        <fullName evidence="1">Alkyl hydroperoxide reductase subunit C/ Thiol specific antioxidant domain-containing protein</fullName>
    </recommendedName>
</protein>
<organism evidence="2 3">
    <name type="scientific">Lacimicrobium alkaliphilum</name>
    <dbReference type="NCBI Taxonomy" id="1526571"/>
    <lineage>
        <taxon>Bacteria</taxon>
        <taxon>Pseudomonadati</taxon>
        <taxon>Pseudomonadota</taxon>
        <taxon>Gammaproteobacteria</taxon>
        <taxon>Alteromonadales</taxon>
        <taxon>Alteromonadaceae</taxon>
        <taxon>Lacimicrobium</taxon>
    </lineage>
</organism>
<evidence type="ECO:0000313" key="2">
    <source>
        <dbReference type="EMBL" id="ALS99479.1"/>
    </source>
</evidence>
<dbReference type="AlphaFoldDB" id="A0A0U2ZKE9"/>
<evidence type="ECO:0000259" key="1">
    <source>
        <dbReference type="Pfam" id="PF00578"/>
    </source>
</evidence>
<dbReference type="GO" id="GO:0016209">
    <property type="term" value="F:antioxidant activity"/>
    <property type="evidence" value="ECO:0007669"/>
    <property type="project" value="InterPro"/>
</dbReference>
<dbReference type="STRING" id="1526571.AT746_15240"/>
<sequence>MRKWIVGVLIFLLIVTLFGAHYLGFFAPSFSSVVGNPIQRVELTDLNGDTRSFDELEGNATVIYFFASWCRPCYKTLAMLQETSQNNTLQIDLLTVALDGDLEGIVGMLDKTGFSGKVWLASEGTMALQRRYFGNENRAVPYIVMLDNETNIVESSYYLDSSQWETILIDP</sequence>
<dbReference type="SUPFAM" id="SSF52833">
    <property type="entry name" value="Thioredoxin-like"/>
    <property type="match status" value="1"/>
</dbReference>
<dbReference type="CDD" id="cd02966">
    <property type="entry name" value="TlpA_like_family"/>
    <property type="match status" value="1"/>
</dbReference>
<dbReference type="GO" id="GO:0016491">
    <property type="term" value="F:oxidoreductase activity"/>
    <property type="evidence" value="ECO:0007669"/>
    <property type="project" value="InterPro"/>
</dbReference>
<name>A0A0U2ZKE9_9ALTE</name>
<proteinExistence type="predicted"/>
<dbReference type="PANTHER" id="PTHR42852:SF17">
    <property type="entry name" value="THIOREDOXIN-LIKE PROTEIN HI_1115"/>
    <property type="match status" value="1"/>
</dbReference>